<keyword evidence="1" id="KW-1133">Transmembrane helix</keyword>
<dbReference type="AlphaFoldDB" id="A0A9X4XPF0"/>
<keyword evidence="1" id="KW-0472">Membrane</keyword>
<name>A0A9X4XPF0_9BRAD</name>
<feature type="transmembrane region" description="Helical" evidence="1">
    <location>
        <begin position="31"/>
        <end position="50"/>
    </location>
</feature>
<proteinExistence type="predicted"/>
<keyword evidence="1" id="KW-0812">Transmembrane</keyword>
<feature type="transmembrane region" description="Helical" evidence="1">
    <location>
        <begin position="56"/>
        <end position="77"/>
    </location>
</feature>
<reference evidence="2 3" key="1">
    <citation type="submission" date="2019-11" db="EMBL/GenBank/DDBJ databases">
        <title>Whole-genome sequence of Rhodoplanes serenus DSM 18633, type strain.</title>
        <authorList>
            <person name="Kyndt J.A."/>
            <person name="Meyer T.E."/>
        </authorList>
    </citation>
    <scope>NUCLEOTIDE SEQUENCE [LARGE SCALE GENOMIC DNA]</scope>
    <source>
        <strain evidence="2 3">DSM 18633</strain>
    </source>
</reference>
<evidence type="ECO:0000256" key="1">
    <source>
        <dbReference type="SAM" id="Phobius"/>
    </source>
</evidence>
<dbReference type="RefSeq" id="WP_155480441.1">
    <property type="nucleotide sequence ID" value="NZ_WNKV01000012.1"/>
</dbReference>
<protein>
    <submittedName>
        <fullName evidence="2">Uncharacterized protein</fullName>
    </submittedName>
</protein>
<organism evidence="2 3">
    <name type="scientific">Rhodoplanes serenus</name>
    <dbReference type="NCBI Taxonomy" id="200615"/>
    <lineage>
        <taxon>Bacteria</taxon>
        <taxon>Pseudomonadati</taxon>
        <taxon>Pseudomonadota</taxon>
        <taxon>Alphaproteobacteria</taxon>
        <taxon>Hyphomicrobiales</taxon>
        <taxon>Nitrobacteraceae</taxon>
        <taxon>Rhodoplanes</taxon>
    </lineage>
</organism>
<dbReference type="Proteomes" id="UP000438991">
    <property type="component" value="Unassembled WGS sequence"/>
</dbReference>
<dbReference type="EMBL" id="WNKV01000012">
    <property type="protein sequence ID" value="MTW17841.1"/>
    <property type="molecule type" value="Genomic_DNA"/>
</dbReference>
<evidence type="ECO:0000313" key="2">
    <source>
        <dbReference type="EMBL" id="MTW17841.1"/>
    </source>
</evidence>
<evidence type="ECO:0000313" key="3">
    <source>
        <dbReference type="Proteomes" id="UP000438991"/>
    </source>
</evidence>
<accession>A0A9X4XPF0</accession>
<comment type="caution">
    <text evidence="2">The sequence shown here is derived from an EMBL/GenBank/DDBJ whole genome shotgun (WGS) entry which is preliminary data.</text>
</comment>
<gene>
    <name evidence="2" type="ORF">GJ689_16660</name>
</gene>
<sequence length="87" mass="8922">MNGLLRRYAAAIGDAAGRTTSRSTASDRMNGLVGLTLVVLLTAVTASMLVEAGSPLAQLICLPLAAVTVVLTVLMVLELGAALRREA</sequence>